<dbReference type="FunFam" id="3.10.10.10:FF:000007">
    <property type="entry name" value="Retrovirus-related Pol polyprotein from transposon 17.6-like Protein"/>
    <property type="match status" value="1"/>
</dbReference>
<dbReference type="PhylomeDB" id="D7EKC2"/>
<sequence length="303" mass="34832">MKCNFNIKKPRISKSFVTQEFDFIFVCNEKGLTSKHIVCITGRHIEGQPNNLRINLVSKTRRPIRLFKGMTMGVLKLVSPITVNTTIVLFADEAEVDTTSTNHDLDHVHDLDQGKETEQLLKRYDNIFTNGYWQVNIRECDKEYTAFTTPGQGLYEFNVLPFGLCNAPATFQNLADVVFQGMNWVDVSIYLDNIILFSHSYEEHLVKLEKVFERIMEANLKLKPSKCSFLKKEVKMLGHVINNTGIAPDQEKLLAVKNFPQPTNVKDVQSFLGLCNYYRKFIEKFAQIARPLHESTKKGQDFV</sequence>
<dbReference type="GO" id="GO:0003964">
    <property type="term" value="F:RNA-directed DNA polymerase activity"/>
    <property type="evidence" value="ECO:0007669"/>
    <property type="project" value="UniProtKB-KW"/>
</dbReference>
<dbReference type="Gene3D" id="3.10.10.10">
    <property type="entry name" value="HIV Type 1 Reverse Transcriptase, subunit A, domain 1"/>
    <property type="match status" value="1"/>
</dbReference>
<accession>D7EKC2</accession>
<feature type="domain" description="Reverse transcriptase" evidence="8">
    <location>
        <begin position="128"/>
        <end position="241"/>
    </location>
</feature>
<proteinExistence type="predicted"/>
<evidence type="ECO:0000313" key="10">
    <source>
        <dbReference type="Proteomes" id="UP000007266"/>
    </source>
</evidence>
<dbReference type="OMA" id="QVNIREC"/>
<name>D7EKC2_TRICA</name>
<dbReference type="GO" id="GO:0008233">
    <property type="term" value="F:peptidase activity"/>
    <property type="evidence" value="ECO:0007669"/>
    <property type="project" value="UniProtKB-KW"/>
</dbReference>
<keyword evidence="4" id="KW-0540">Nuclease</keyword>
<keyword evidence="1" id="KW-0645">Protease</keyword>
<dbReference type="PANTHER" id="PTHR33064">
    <property type="entry name" value="POL PROTEIN"/>
    <property type="match status" value="1"/>
</dbReference>
<gene>
    <name evidence="9" type="primary">GLEAN_16130</name>
    <name evidence="9" type="ORF">TcasGA2_TC016130</name>
</gene>
<dbReference type="GO" id="GO:0004519">
    <property type="term" value="F:endonuclease activity"/>
    <property type="evidence" value="ECO:0007669"/>
    <property type="project" value="UniProtKB-KW"/>
</dbReference>
<evidence type="ECO:0000256" key="2">
    <source>
        <dbReference type="ARBA" id="ARBA00022679"/>
    </source>
</evidence>
<evidence type="ECO:0000256" key="6">
    <source>
        <dbReference type="ARBA" id="ARBA00022801"/>
    </source>
</evidence>
<evidence type="ECO:0000256" key="4">
    <source>
        <dbReference type="ARBA" id="ARBA00022722"/>
    </source>
</evidence>
<dbReference type="AlphaFoldDB" id="D7EKC2"/>
<dbReference type="Pfam" id="PF00078">
    <property type="entry name" value="RVT_1"/>
    <property type="match status" value="1"/>
</dbReference>
<keyword evidence="7" id="KW-0695">RNA-directed DNA polymerase</keyword>
<dbReference type="InterPro" id="IPR051320">
    <property type="entry name" value="Viral_Replic_Matur_Polypro"/>
</dbReference>
<keyword evidence="3" id="KW-0548">Nucleotidyltransferase</keyword>
<dbReference type="InterPro" id="IPR043502">
    <property type="entry name" value="DNA/RNA_pol_sf"/>
</dbReference>
<dbReference type="FunFam" id="3.30.70.270:FF:000003">
    <property type="entry name" value="Transposon Ty3-G Gag-Pol polyprotein"/>
    <property type="match status" value="1"/>
</dbReference>
<dbReference type="eggNOG" id="KOG0017">
    <property type="taxonomic scope" value="Eukaryota"/>
</dbReference>
<protein>
    <submittedName>
        <fullName evidence="9">Retrovirus-related Pol polyprotein from transposon 17.6-like Protein</fullName>
    </submittedName>
</protein>
<dbReference type="SUPFAM" id="SSF56672">
    <property type="entry name" value="DNA/RNA polymerases"/>
    <property type="match status" value="1"/>
</dbReference>
<reference evidence="9 10" key="1">
    <citation type="journal article" date="2008" name="Nature">
        <title>The genome of the model beetle and pest Tribolium castaneum.</title>
        <authorList>
            <consortium name="Tribolium Genome Sequencing Consortium"/>
            <person name="Richards S."/>
            <person name="Gibbs R.A."/>
            <person name="Weinstock G.M."/>
            <person name="Brown S.J."/>
            <person name="Denell R."/>
            <person name="Beeman R.W."/>
            <person name="Gibbs R."/>
            <person name="Beeman R.W."/>
            <person name="Brown S.J."/>
            <person name="Bucher G."/>
            <person name="Friedrich M."/>
            <person name="Grimmelikhuijzen C.J."/>
            <person name="Klingler M."/>
            <person name="Lorenzen M."/>
            <person name="Richards S."/>
            <person name="Roth S."/>
            <person name="Schroder R."/>
            <person name="Tautz D."/>
            <person name="Zdobnov E.M."/>
            <person name="Muzny D."/>
            <person name="Gibbs R.A."/>
            <person name="Weinstock G.M."/>
            <person name="Attaway T."/>
            <person name="Bell S."/>
            <person name="Buhay C.J."/>
            <person name="Chandrabose M.N."/>
            <person name="Chavez D."/>
            <person name="Clerk-Blankenburg K.P."/>
            <person name="Cree A."/>
            <person name="Dao M."/>
            <person name="Davis C."/>
            <person name="Chacko J."/>
            <person name="Dinh H."/>
            <person name="Dugan-Rocha S."/>
            <person name="Fowler G."/>
            <person name="Garner T.T."/>
            <person name="Garnes J."/>
            <person name="Gnirke A."/>
            <person name="Hawes A."/>
            <person name="Hernandez J."/>
            <person name="Hines S."/>
            <person name="Holder M."/>
            <person name="Hume J."/>
            <person name="Jhangiani S.N."/>
            <person name="Joshi V."/>
            <person name="Khan Z.M."/>
            <person name="Jackson L."/>
            <person name="Kovar C."/>
            <person name="Kowis A."/>
            <person name="Lee S."/>
            <person name="Lewis L.R."/>
            <person name="Margolis J."/>
            <person name="Morgan M."/>
            <person name="Nazareth L.V."/>
            <person name="Nguyen N."/>
            <person name="Okwuonu G."/>
            <person name="Parker D."/>
            <person name="Richards S."/>
            <person name="Ruiz S.J."/>
            <person name="Santibanez J."/>
            <person name="Savard J."/>
            <person name="Scherer S.E."/>
            <person name="Schneider B."/>
            <person name="Sodergren E."/>
            <person name="Tautz D."/>
            <person name="Vattahil S."/>
            <person name="Villasana D."/>
            <person name="White C.S."/>
            <person name="Wright R."/>
            <person name="Park Y."/>
            <person name="Beeman R.W."/>
            <person name="Lord J."/>
            <person name="Oppert B."/>
            <person name="Lorenzen M."/>
            <person name="Brown S."/>
            <person name="Wang L."/>
            <person name="Savard J."/>
            <person name="Tautz D."/>
            <person name="Richards S."/>
            <person name="Weinstock G."/>
            <person name="Gibbs R.A."/>
            <person name="Liu Y."/>
            <person name="Worley K."/>
            <person name="Weinstock G."/>
            <person name="Elsik C.G."/>
            <person name="Reese J.T."/>
            <person name="Elhaik E."/>
            <person name="Landan G."/>
            <person name="Graur D."/>
            <person name="Arensburger P."/>
            <person name="Atkinson P."/>
            <person name="Beeman R.W."/>
            <person name="Beidler J."/>
            <person name="Brown S.J."/>
            <person name="Demuth J.P."/>
            <person name="Drury D.W."/>
            <person name="Du Y.Z."/>
            <person name="Fujiwara H."/>
            <person name="Lorenzen M."/>
            <person name="Maselli V."/>
            <person name="Osanai M."/>
            <person name="Park Y."/>
            <person name="Robertson H.M."/>
            <person name="Tu Z."/>
            <person name="Wang J.J."/>
            <person name="Wang S."/>
            <person name="Richards S."/>
            <person name="Song H."/>
            <person name="Zhang L."/>
            <person name="Sodergren E."/>
            <person name="Werner D."/>
            <person name="Stanke M."/>
            <person name="Morgenstern B."/>
            <person name="Solovyev V."/>
            <person name="Kosarev P."/>
            <person name="Brown G."/>
            <person name="Chen H.C."/>
            <person name="Ermolaeva O."/>
            <person name="Hlavina W."/>
            <person name="Kapustin Y."/>
            <person name="Kiryutin B."/>
            <person name="Kitts P."/>
            <person name="Maglott D."/>
            <person name="Pruitt K."/>
            <person name="Sapojnikov V."/>
            <person name="Souvorov A."/>
            <person name="Mackey A.J."/>
            <person name="Waterhouse R.M."/>
            <person name="Wyder S."/>
            <person name="Zdobnov E.M."/>
            <person name="Zdobnov E.M."/>
            <person name="Wyder S."/>
            <person name="Kriventseva E.V."/>
            <person name="Kadowaki T."/>
            <person name="Bork P."/>
            <person name="Aranda M."/>
            <person name="Bao R."/>
            <person name="Beermann A."/>
            <person name="Berns N."/>
            <person name="Bolognesi R."/>
            <person name="Bonneton F."/>
            <person name="Bopp D."/>
            <person name="Brown S.J."/>
            <person name="Bucher G."/>
            <person name="Butts T."/>
            <person name="Chaumot A."/>
            <person name="Denell R.E."/>
            <person name="Ferrier D.E."/>
            <person name="Friedrich M."/>
            <person name="Gordon C.M."/>
            <person name="Jindra M."/>
            <person name="Klingler M."/>
            <person name="Lan Q."/>
            <person name="Lattorff H.M."/>
            <person name="Laudet V."/>
            <person name="von Levetsow C."/>
            <person name="Liu Z."/>
            <person name="Lutz R."/>
            <person name="Lynch J.A."/>
            <person name="da Fonseca R.N."/>
            <person name="Posnien N."/>
            <person name="Reuter R."/>
            <person name="Roth S."/>
            <person name="Savard J."/>
            <person name="Schinko J.B."/>
            <person name="Schmitt C."/>
            <person name="Schoppmeier M."/>
            <person name="Schroder R."/>
            <person name="Shippy T.D."/>
            <person name="Simonnet F."/>
            <person name="Marques-Souza H."/>
            <person name="Tautz D."/>
            <person name="Tomoyasu Y."/>
            <person name="Trauner J."/>
            <person name="Van der Zee M."/>
            <person name="Vervoort M."/>
            <person name="Wittkopp N."/>
            <person name="Wimmer E.A."/>
            <person name="Yang X."/>
            <person name="Jones A.K."/>
            <person name="Sattelle D.B."/>
            <person name="Ebert P.R."/>
            <person name="Nelson D."/>
            <person name="Scott J.G."/>
            <person name="Beeman R.W."/>
            <person name="Muthukrishnan S."/>
            <person name="Kramer K.J."/>
            <person name="Arakane Y."/>
            <person name="Beeman R.W."/>
            <person name="Zhu Q."/>
            <person name="Hogenkamp D."/>
            <person name="Dixit R."/>
            <person name="Oppert B."/>
            <person name="Jiang H."/>
            <person name="Zou Z."/>
            <person name="Marshall J."/>
            <person name="Elpidina E."/>
            <person name="Vinokurov K."/>
            <person name="Oppert C."/>
            <person name="Zou Z."/>
            <person name="Evans J."/>
            <person name="Lu Z."/>
            <person name="Zhao P."/>
            <person name="Sumathipala N."/>
            <person name="Altincicek B."/>
            <person name="Vilcinskas A."/>
            <person name="Williams M."/>
            <person name="Hultmark D."/>
            <person name="Hetru C."/>
            <person name="Jiang H."/>
            <person name="Grimmelikhuijzen C.J."/>
            <person name="Hauser F."/>
            <person name="Cazzamali G."/>
            <person name="Williamson M."/>
            <person name="Park Y."/>
            <person name="Li B."/>
            <person name="Tanaka Y."/>
            <person name="Predel R."/>
            <person name="Neupert S."/>
            <person name="Schachtner J."/>
            <person name="Verleyen P."/>
            <person name="Raible F."/>
            <person name="Bork P."/>
            <person name="Friedrich M."/>
            <person name="Walden K.K."/>
            <person name="Robertson H.M."/>
            <person name="Angeli S."/>
            <person name="Foret S."/>
            <person name="Bucher G."/>
            <person name="Schuetz S."/>
            <person name="Maleszka R."/>
            <person name="Wimmer E.A."/>
            <person name="Beeman R.W."/>
            <person name="Lorenzen M."/>
            <person name="Tomoyasu Y."/>
            <person name="Miller S.C."/>
            <person name="Grossmann D."/>
            <person name="Bucher G."/>
        </authorList>
    </citation>
    <scope>NUCLEOTIDE SEQUENCE [LARGE SCALE GENOMIC DNA]</scope>
    <source>
        <strain evidence="9 10">Georgia GA2</strain>
    </source>
</reference>
<dbReference type="Gene3D" id="3.30.70.270">
    <property type="match status" value="2"/>
</dbReference>
<dbReference type="HOGENOM" id="CLU_919290_0_0_1"/>
<dbReference type="EMBL" id="KQ971389">
    <property type="protein sequence ID" value="EFA13080.1"/>
    <property type="molecule type" value="Genomic_DNA"/>
</dbReference>
<dbReference type="PANTHER" id="PTHR33064:SF37">
    <property type="entry name" value="RIBONUCLEASE H"/>
    <property type="match status" value="1"/>
</dbReference>
<evidence type="ECO:0000256" key="3">
    <source>
        <dbReference type="ARBA" id="ARBA00022695"/>
    </source>
</evidence>
<dbReference type="InParanoid" id="D7EKC2"/>
<evidence type="ECO:0000256" key="7">
    <source>
        <dbReference type="ARBA" id="ARBA00022918"/>
    </source>
</evidence>
<evidence type="ECO:0000256" key="5">
    <source>
        <dbReference type="ARBA" id="ARBA00022759"/>
    </source>
</evidence>
<keyword evidence="2" id="KW-0808">Transferase</keyword>
<dbReference type="CDD" id="cd01647">
    <property type="entry name" value="RT_LTR"/>
    <property type="match status" value="1"/>
</dbReference>
<evidence type="ECO:0000256" key="1">
    <source>
        <dbReference type="ARBA" id="ARBA00022670"/>
    </source>
</evidence>
<organism evidence="9 10">
    <name type="scientific">Tribolium castaneum</name>
    <name type="common">Red flour beetle</name>
    <dbReference type="NCBI Taxonomy" id="7070"/>
    <lineage>
        <taxon>Eukaryota</taxon>
        <taxon>Metazoa</taxon>
        <taxon>Ecdysozoa</taxon>
        <taxon>Arthropoda</taxon>
        <taxon>Hexapoda</taxon>
        <taxon>Insecta</taxon>
        <taxon>Pterygota</taxon>
        <taxon>Neoptera</taxon>
        <taxon>Endopterygota</taxon>
        <taxon>Coleoptera</taxon>
        <taxon>Polyphaga</taxon>
        <taxon>Cucujiformia</taxon>
        <taxon>Tenebrionidae</taxon>
        <taxon>Tenebrionidae incertae sedis</taxon>
        <taxon>Tribolium</taxon>
    </lineage>
</organism>
<keyword evidence="5" id="KW-0255">Endonuclease</keyword>
<dbReference type="InterPro" id="IPR000477">
    <property type="entry name" value="RT_dom"/>
</dbReference>
<dbReference type="InterPro" id="IPR043128">
    <property type="entry name" value="Rev_trsase/Diguanyl_cyclase"/>
</dbReference>
<dbReference type="STRING" id="7070.D7EKC2"/>
<dbReference type="Proteomes" id="UP000007266">
    <property type="component" value="Unassembled WGS sequence"/>
</dbReference>
<evidence type="ECO:0000259" key="8">
    <source>
        <dbReference type="Pfam" id="PF00078"/>
    </source>
</evidence>
<dbReference type="GO" id="GO:0006508">
    <property type="term" value="P:proteolysis"/>
    <property type="evidence" value="ECO:0007669"/>
    <property type="project" value="UniProtKB-KW"/>
</dbReference>
<keyword evidence="6" id="KW-0378">Hydrolase</keyword>
<evidence type="ECO:0000313" key="9">
    <source>
        <dbReference type="EMBL" id="EFA13080.1"/>
    </source>
</evidence>
<keyword evidence="10" id="KW-1185">Reference proteome</keyword>
<reference evidence="9 10" key="2">
    <citation type="journal article" date="2010" name="Nucleic Acids Res.">
        <title>BeetleBase in 2010: revisions to provide comprehensive genomic information for Tribolium castaneum.</title>
        <authorList>
            <person name="Kim H.S."/>
            <person name="Murphy T."/>
            <person name="Xia J."/>
            <person name="Caragea D."/>
            <person name="Park Y."/>
            <person name="Beeman R.W."/>
            <person name="Lorenzen M.D."/>
            <person name="Butcher S."/>
            <person name="Manak J.R."/>
            <person name="Brown S.J."/>
        </authorList>
    </citation>
    <scope>NUCLEOTIDE SEQUENCE [LARGE SCALE GENOMIC DNA]</scope>
    <source>
        <strain evidence="9 10">Georgia GA2</strain>
    </source>
</reference>